<reference evidence="1" key="3">
    <citation type="submission" date="2022-01" db="EMBL/GenBank/DDBJ databases">
        <title>Collection of gut derived symbiotic bacterial strains cultured from healthy donors.</title>
        <authorList>
            <person name="Lin H."/>
            <person name="Kohout C."/>
            <person name="Waligurski E."/>
            <person name="Pamer E.G."/>
        </authorList>
    </citation>
    <scope>NUCLEOTIDE SEQUENCE</scope>
    <source>
        <strain evidence="1">DFI.6.55</strain>
    </source>
</reference>
<proteinExistence type="predicted"/>
<evidence type="ECO:0000313" key="4">
    <source>
        <dbReference type="Proteomes" id="UP001299608"/>
    </source>
</evidence>
<accession>A0AAW5C2Y1</accession>
<comment type="caution">
    <text evidence="1">The sequence shown here is derived from an EMBL/GenBank/DDBJ whole genome shotgun (WGS) entry which is preliminary data.</text>
</comment>
<dbReference type="AlphaFoldDB" id="A0AAW5C2Y1"/>
<organism evidence="1 4">
    <name type="scientific">Enterocloster aldenensis</name>
    <dbReference type="NCBI Taxonomy" id="358742"/>
    <lineage>
        <taxon>Bacteria</taxon>
        <taxon>Bacillati</taxon>
        <taxon>Bacillota</taxon>
        <taxon>Clostridia</taxon>
        <taxon>Lachnospirales</taxon>
        <taxon>Lachnospiraceae</taxon>
        <taxon>Enterocloster</taxon>
    </lineage>
</organism>
<name>A0AAW5C2Y1_9FIRM</name>
<dbReference type="RefSeq" id="WP_117561243.1">
    <property type="nucleotide sequence ID" value="NZ_BAABZL010000001.1"/>
</dbReference>
<dbReference type="GeneID" id="97208899"/>
<keyword evidence="3" id="KW-1185">Reference proteome</keyword>
<dbReference type="EMBL" id="JAAITT010000004">
    <property type="protein sequence ID" value="NSJ47881.1"/>
    <property type="molecule type" value="Genomic_DNA"/>
</dbReference>
<evidence type="ECO:0000313" key="3">
    <source>
        <dbReference type="Proteomes" id="UP000669239"/>
    </source>
</evidence>
<evidence type="ECO:0000313" key="2">
    <source>
        <dbReference type="EMBL" id="NSJ47881.1"/>
    </source>
</evidence>
<dbReference type="EMBL" id="JAKNGE010000024">
    <property type="protein sequence ID" value="MCG4747414.1"/>
    <property type="molecule type" value="Genomic_DNA"/>
</dbReference>
<protein>
    <submittedName>
        <fullName evidence="1">Uncharacterized protein</fullName>
    </submittedName>
</protein>
<dbReference type="Proteomes" id="UP000669239">
    <property type="component" value="Unassembled WGS sequence"/>
</dbReference>
<gene>
    <name evidence="2" type="ORF">G5B36_04115</name>
    <name evidence="1" type="ORF">L0N08_18470</name>
</gene>
<reference evidence="2 3" key="1">
    <citation type="journal article" date="2020" name="Cell Host Microbe">
        <title>Functional and Genomic Variation between Human-Derived Isolates of Lachnospiraceae Reveals Inter- and Intra-Species Diversity.</title>
        <authorList>
            <person name="Sorbara M.T."/>
            <person name="Littmann E.R."/>
            <person name="Fontana E."/>
            <person name="Moody T.U."/>
            <person name="Kohout C.E."/>
            <person name="Gjonbalaj M."/>
            <person name="Eaton V."/>
            <person name="Seok R."/>
            <person name="Leiner I.M."/>
            <person name="Pamer E.G."/>
        </authorList>
    </citation>
    <scope>NUCLEOTIDE SEQUENCE [LARGE SCALE GENOMIC DNA]</scope>
    <source>
        <strain evidence="2 3">MSK.1.17</strain>
    </source>
</reference>
<reference evidence="2" key="2">
    <citation type="submission" date="2020-02" db="EMBL/GenBank/DDBJ databases">
        <authorList>
            <person name="Littmann E."/>
            <person name="Sorbara M."/>
        </authorList>
    </citation>
    <scope>NUCLEOTIDE SEQUENCE</scope>
    <source>
        <strain evidence="2">MSK.1.17</strain>
    </source>
</reference>
<sequence length="288" mass="30287">MKRSKRERFLLGLLMLVSIWALALKCFILPGQGRLAEAREHLRTVKEEQSKAELYLKHYPDLRERLEELKEEEGGEFFYRDIDDVFMDRNIQELAGRAGVGIVRLDIGTPVPVGSRVGHRDMEDAGHVSGAGAKADGNAVEASSGMGNTADMNGAAGSSGSGIVDYTADAQRTDSMSDTGDGSGLRRKYMVSTVTLEVKCADVGNMMEFADAIYRNDKSLVISYIDLAASDGRNGSGAAGGSGMAGDSGIAGGSGMTGGSGAAGDSGMAGAGGLSGIVEVRYYYEKTK</sequence>
<evidence type="ECO:0000313" key="1">
    <source>
        <dbReference type="EMBL" id="MCG4747414.1"/>
    </source>
</evidence>
<dbReference type="Proteomes" id="UP001299608">
    <property type="component" value="Unassembled WGS sequence"/>
</dbReference>